<gene>
    <name evidence="2" type="primary">vmp17</name>
    <name evidence="2" type="ORF">VOLCADRAFT_127219</name>
</gene>
<protein>
    <submittedName>
        <fullName evidence="2">Metalloproteinase, extracellular matrix glycoprotein VMP17</fullName>
    </submittedName>
</protein>
<dbReference type="InterPro" id="IPR008752">
    <property type="entry name" value="Peptidase_M11"/>
</dbReference>
<feature type="non-terminal residue" evidence="2">
    <location>
        <position position="242"/>
    </location>
</feature>
<accession>D8UBL9</accession>
<feature type="domain" description="Peptidase M11 gametolysin" evidence="1">
    <location>
        <begin position="9"/>
        <end position="72"/>
    </location>
</feature>
<evidence type="ECO:0000313" key="2">
    <source>
        <dbReference type="EMBL" id="EFJ42845.1"/>
    </source>
</evidence>
<dbReference type="InParanoid" id="D8UBL9"/>
<name>D8UBL9_VOLCA</name>
<dbReference type="GeneID" id="9615206"/>
<dbReference type="KEGG" id="vcn:VOLCADRAFT_127219"/>
<evidence type="ECO:0000259" key="1">
    <source>
        <dbReference type="Pfam" id="PF05548"/>
    </source>
</evidence>
<dbReference type="EMBL" id="GL378378">
    <property type="protein sequence ID" value="EFJ42845.1"/>
    <property type="molecule type" value="Genomic_DNA"/>
</dbReference>
<keyword evidence="3" id="KW-1185">Reference proteome</keyword>
<sequence length="242" mass="26414">PAIGTVNQRLLAIILDYSDCNLRASMDESSLRKIFLGPDGDGRGGIAKQLTQCSYGKFNLNATAFKVITVNICVWAGLGILPGSQTWLLWHSWQNGWEYEDYSTCMGRGDVCPNAPELAYLGWATPAAYGDRIDSEALPVGFELPATYLSPDGNYLRVVPDWLPSYSNKSEAKNLYIGVRVNKNGDAALSSFYAGKVNIHQLNATLDRTISFVSTITPLSRAILSTYNLVVYGGSWVGGKDI</sequence>
<dbReference type="OrthoDB" id="540537at2759"/>
<feature type="domain" description="Peptidase M11 gametolysin" evidence="1">
    <location>
        <begin position="89"/>
        <end position="210"/>
    </location>
</feature>
<feature type="non-terminal residue" evidence="2">
    <location>
        <position position="1"/>
    </location>
</feature>
<dbReference type="AlphaFoldDB" id="D8UBL9"/>
<evidence type="ECO:0000313" key="3">
    <source>
        <dbReference type="Proteomes" id="UP000001058"/>
    </source>
</evidence>
<dbReference type="RefSeq" id="XP_002956105.1">
    <property type="nucleotide sequence ID" value="XM_002956059.1"/>
</dbReference>
<proteinExistence type="predicted"/>
<dbReference type="Proteomes" id="UP000001058">
    <property type="component" value="Unassembled WGS sequence"/>
</dbReference>
<dbReference type="Pfam" id="PF05548">
    <property type="entry name" value="Peptidase_M11"/>
    <property type="match status" value="2"/>
</dbReference>
<organism evidence="3">
    <name type="scientific">Volvox carteri f. nagariensis</name>
    <dbReference type="NCBI Taxonomy" id="3068"/>
    <lineage>
        <taxon>Eukaryota</taxon>
        <taxon>Viridiplantae</taxon>
        <taxon>Chlorophyta</taxon>
        <taxon>core chlorophytes</taxon>
        <taxon>Chlorophyceae</taxon>
        <taxon>CS clade</taxon>
        <taxon>Chlamydomonadales</taxon>
        <taxon>Volvocaceae</taxon>
        <taxon>Volvox</taxon>
    </lineage>
</organism>
<dbReference type="STRING" id="3068.D8UBL9"/>
<reference evidence="2 3" key="1">
    <citation type="journal article" date="2010" name="Science">
        <title>Genomic analysis of organismal complexity in the multicellular green alga Volvox carteri.</title>
        <authorList>
            <person name="Prochnik S.E."/>
            <person name="Umen J."/>
            <person name="Nedelcu A.M."/>
            <person name="Hallmann A."/>
            <person name="Miller S.M."/>
            <person name="Nishii I."/>
            <person name="Ferris P."/>
            <person name="Kuo A."/>
            <person name="Mitros T."/>
            <person name="Fritz-Laylin L.K."/>
            <person name="Hellsten U."/>
            <person name="Chapman J."/>
            <person name="Simakov O."/>
            <person name="Rensing S.A."/>
            <person name="Terry A."/>
            <person name="Pangilinan J."/>
            <person name="Kapitonov V."/>
            <person name="Jurka J."/>
            <person name="Salamov A."/>
            <person name="Shapiro H."/>
            <person name="Schmutz J."/>
            <person name="Grimwood J."/>
            <person name="Lindquist E."/>
            <person name="Lucas S."/>
            <person name="Grigoriev I.V."/>
            <person name="Schmitt R."/>
            <person name="Kirk D."/>
            <person name="Rokhsar D.S."/>
        </authorList>
    </citation>
    <scope>NUCLEOTIDE SEQUENCE [LARGE SCALE GENOMIC DNA]</scope>
    <source>
        <strain evidence="3">f. Nagariensis / Eve</strain>
    </source>
</reference>